<reference evidence="7 8" key="1">
    <citation type="submission" date="2018-08" db="EMBL/GenBank/DDBJ databases">
        <authorList>
            <person name="Khan S.A."/>
            <person name="Jeon C.O."/>
            <person name="Chun B.H."/>
            <person name="Jeong S.E."/>
        </authorList>
    </citation>
    <scope>NUCLEOTIDE SEQUENCE [LARGE SCALE GENOMIC DNA]</scope>
    <source>
        <strain evidence="7 8">S-16</strain>
    </source>
</reference>
<evidence type="ECO:0000256" key="6">
    <source>
        <dbReference type="ARBA" id="ARBA00023315"/>
    </source>
</evidence>
<dbReference type="GO" id="GO:0005886">
    <property type="term" value="C:plasma membrane"/>
    <property type="evidence" value="ECO:0007669"/>
    <property type="project" value="UniProtKB-SubCell"/>
</dbReference>
<comment type="subcellular location">
    <subcellularLocation>
        <location evidence="1">Cell inner membrane</location>
    </subcellularLocation>
</comment>
<evidence type="ECO:0000256" key="2">
    <source>
        <dbReference type="ARBA" id="ARBA00022475"/>
    </source>
</evidence>
<gene>
    <name evidence="7" type="ORF">DZC73_24865</name>
</gene>
<organism evidence="7 8">
    <name type="scientific">Piscinibacter terrae</name>
    <dbReference type="NCBI Taxonomy" id="2496871"/>
    <lineage>
        <taxon>Bacteria</taxon>
        <taxon>Pseudomonadati</taxon>
        <taxon>Pseudomonadota</taxon>
        <taxon>Betaproteobacteria</taxon>
        <taxon>Burkholderiales</taxon>
        <taxon>Sphaerotilaceae</taxon>
        <taxon>Piscinibacter</taxon>
    </lineage>
</organism>
<dbReference type="EMBL" id="QUSW01000008">
    <property type="protein sequence ID" value="RQP22227.1"/>
    <property type="molecule type" value="Genomic_DNA"/>
</dbReference>
<proteinExistence type="predicted"/>
<evidence type="ECO:0000256" key="5">
    <source>
        <dbReference type="ARBA" id="ARBA00023136"/>
    </source>
</evidence>
<dbReference type="GO" id="GO:0009247">
    <property type="term" value="P:glycolipid biosynthetic process"/>
    <property type="evidence" value="ECO:0007669"/>
    <property type="project" value="UniProtKB-ARBA"/>
</dbReference>
<protein>
    <recommendedName>
        <fullName evidence="9">Lipid A biosynthesis acyltransferase</fullName>
    </recommendedName>
</protein>
<evidence type="ECO:0000256" key="1">
    <source>
        <dbReference type="ARBA" id="ARBA00004533"/>
    </source>
</evidence>
<dbReference type="Pfam" id="PF03279">
    <property type="entry name" value="Lip_A_acyltrans"/>
    <property type="match status" value="1"/>
</dbReference>
<dbReference type="Proteomes" id="UP000267464">
    <property type="component" value="Unassembled WGS sequence"/>
</dbReference>
<sequence>MQPDTTTGTPLLQRWVVWWPQALQRLAAKLAGLACFMADSRACRSAVVPLVRDALGVSSWRAHVIAAQACINSFEYAIDSATILAGNPRTVERINQSKNRVEGLANLEAAAARGKGVFVTASMFSCFYYAMMCRWPAFSNGTETPRFHIVIPRRDKLLLSICERVAQFGERCHDFIPMDSPRAGLDVLNAIRSGGVVVCMIDNIPANAAVVPVDFFGRPACMPAGYLMIAAKYGVPIVNCTTTCRGGVFETRFEEPISADASPADADALPWLAERVHASLERCVRANPGGWHSWDSLAVKWGVGQSLQTSGDTT</sequence>
<comment type="caution">
    <text evidence="7">The sequence shown here is derived from an EMBL/GenBank/DDBJ whole genome shotgun (WGS) entry which is preliminary data.</text>
</comment>
<evidence type="ECO:0008006" key="9">
    <source>
        <dbReference type="Google" id="ProtNLM"/>
    </source>
</evidence>
<keyword evidence="3" id="KW-0997">Cell inner membrane</keyword>
<dbReference type="RefSeq" id="WP_124543076.1">
    <property type="nucleotide sequence ID" value="NZ_QUSW01000008.1"/>
</dbReference>
<keyword evidence="8" id="KW-1185">Reference proteome</keyword>
<reference evidence="7 8" key="2">
    <citation type="submission" date="2018-12" db="EMBL/GenBank/DDBJ databases">
        <title>Rhizobacter gummiphilus sp. nov., a rubber-degrading bacterium isolated from the soil of a botanical garden in Japan.</title>
        <authorList>
            <person name="Shunsuke S.S."/>
        </authorList>
    </citation>
    <scope>NUCLEOTIDE SEQUENCE [LARGE SCALE GENOMIC DNA]</scope>
    <source>
        <strain evidence="7 8">S-16</strain>
    </source>
</reference>
<evidence type="ECO:0000313" key="7">
    <source>
        <dbReference type="EMBL" id="RQP22227.1"/>
    </source>
</evidence>
<dbReference type="InterPro" id="IPR004960">
    <property type="entry name" value="LipA_acyltrans"/>
</dbReference>
<dbReference type="GO" id="GO:0016746">
    <property type="term" value="F:acyltransferase activity"/>
    <property type="evidence" value="ECO:0007669"/>
    <property type="project" value="UniProtKB-KW"/>
</dbReference>
<dbReference type="OrthoDB" id="9808633at2"/>
<keyword evidence="6" id="KW-0012">Acyltransferase</keyword>
<evidence type="ECO:0000256" key="4">
    <source>
        <dbReference type="ARBA" id="ARBA00022679"/>
    </source>
</evidence>
<keyword evidence="2" id="KW-1003">Cell membrane</keyword>
<name>A0A3N7HJI7_9BURK</name>
<keyword evidence="4" id="KW-0808">Transferase</keyword>
<evidence type="ECO:0000313" key="8">
    <source>
        <dbReference type="Proteomes" id="UP000267464"/>
    </source>
</evidence>
<keyword evidence="5" id="KW-0472">Membrane</keyword>
<accession>A0A3N7HJI7</accession>
<dbReference type="AlphaFoldDB" id="A0A3N7HJI7"/>
<evidence type="ECO:0000256" key="3">
    <source>
        <dbReference type="ARBA" id="ARBA00022519"/>
    </source>
</evidence>